<dbReference type="PANTHER" id="PTHR11537:SF254">
    <property type="entry name" value="POTASSIUM VOLTAGE-GATED CHANNEL PROTEIN SHAB"/>
    <property type="match status" value="1"/>
</dbReference>
<protein>
    <submittedName>
        <fullName evidence="10">Ion channel</fullName>
    </submittedName>
</protein>
<comment type="caution">
    <text evidence="10">The sequence shown here is derived from an EMBL/GenBank/DDBJ whole genome shotgun (WGS) entry which is preliminary data.</text>
</comment>
<comment type="subcellular location">
    <subcellularLocation>
        <location evidence="1">Membrane</location>
        <topology evidence="1">Multi-pass membrane protein</topology>
    </subcellularLocation>
</comment>
<proteinExistence type="predicted"/>
<dbReference type="InterPro" id="IPR013099">
    <property type="entry name" value="K_chnl_dom"/>
</dbReference>
<keyword evidence="11" id="KW-1185">Reference proteome</keyword>
<keyword evidence="6 8" id="KW-0472">Membrane</keyword>
<dbReference type="Proteomes" id="UP000278962">
    <property type="component" value="Unassembled WGS sequence"/>
</dbReference>
<evidence type="ECO:0000256" key="2">
    <source>
        <dbReference type="ARBA" id="ARBA00022448"/>
    </source>
</evidence>
<accession>A0A660L9L5</accession>
<dbReference type="GO" id="GO:0005249">
    <property type="term" value="F:voltage-gated potassium channel activity"/>
    <property type="evidence" value="ECO:0007669"/>
    <property type="project" value="InterPro"/>
</dbReference>
<sequence length="154" mass="17247">MRPLNRILRFVAQFPGRACLYLLVSTVVIGGAFFSLVEQDADWVDGMWWAIVTLTTVGYGDYSPESIAGRWVAMFVMAGGLGSVAILTGLLADLIREARIQERDKTPELDDDIDHVMAILESEMDKLRARVSHPEVIEALRRIHANEAMKEETK</sequence>
<keyword evidence="3 8" id="KW-0812">Transmembrane</keyword>
<evidence type="ECO:0000256" key="6">
    <source>
        <dbReference type="ARBA" id="ARBA00023136"/>
    </source>
</evidence>
<keyword evidence="4 8" id="KW-1133">Transmembrane helix</keyword>
<dbReference type="GO" id="GO:0008076">
    <property type="term" value="C:voltage-gated potassium channel complex"/>
    <property type="evidence" value="ECO:0007669"/>
    <property type="project" value="InterPro"/>
</dbReference>
<dbReference type="SUPFAM" id="SSF81324">
    <property type="entry name" value="Voltage-gated potassium channels"/>
    <property type="match status" value="1"/>
</dbReference>
<evidence type="ECO:0000313" key="11">
    <source>
        <dbReference type="Proteomes" id="UP000278962"/>
    </source>
</evidence>
<evidence type="ECO:0000259" key="9">
    <source>
        <dbReference type="Pfam" id="PF07885"/>
    </source>
</evidence>
<evidence type="ECO:0000256" key="1">
    <source>
        <dbReference type="ARBA" id="ARBA00004141"/>
    </source>
</evidence>
<keyword evidence="2" id="KW-0813">Transport</keyword>
<evidence type="ECO:0000256" key="5">
    <source>
        <dbReference type="ARBA" id="ARBA00023065"/>
    </source>
</evidence>
<keyword evidence="7" id="KW-0407">Ion channel</keyword>
<evidence type="ECO:0000256" key="8">
    <source>
        <dbReference type="SAM" id="Phobius"/>
    </source>
</evidence>
<dbReference type="OrthoDB" id="9799090at2"/>
<keyword evidence="5" id="KW-0406">Ion transport</keyword>
<feature type="transmembrane region" description="Helical" evidence="8">
    <location>
        <begin position="20"/>
        <end position="37"/>
    </location>
</feature>
<reference evidence="10 11" key="1">
    <citation type="submission" date="2018-10" db="EMBL/GenBank/DDBJ databases">
        <title>Genomic Encyclopedia of Archaeal and Bacterial Type Strains, Phase II (KMG-II): from individual species to whole genera.</title>
        <authorList>
            <person name="Goeker M."/>
        </authorList>
    </citation>
    <scope>NUCLEOTIDE SEQUENCE [LARGE SCALE GENOMIC DNA]</scope>
    <source>
        <strain evidence="10 11">DSM 14954</strain>
    </source>
</reference>
<feature type="transmembrane region" description="Helical" evidence="8">
    <location>
        <begin position="71"/>
        <end position="95"/>
    </location>
</feature>
<dbReference type="InterPro" id="IPR028325">
    <property type="entry name" value="VG_K_chnl"/>
</dbReference>
<dbReference type="GO" id="GO:0001508">
    <property type="term" value="P:action potential"/>
    <property type="evidence" value="ECO:0007669"/>
    <property type="project" value="TreeGrafter"/>
</dbReference>
<organism evidence="10 11">
    <name type="scientific">Solirubrobacter pauli</name>
    <dbReference type="NCBI Taxonomy" id="166793"/>
    <lineage>
        <taxon>Bacteria</taxon>
        <taxon>Bacillati</taxon>
        <taxon>Actinomycetota</taxon>
        <taxon>Thermoleophilia</taxon>
        <taxon>Solirubrobacterales</taxon>
        <taxon>Solirubrobacteraceae</taxon>
        <taxon>Solirubrobacter</taxon>
    </lineage>
</organism>
<feature type="domain" description="Potassium channel" evidence="9">
    <location>
        <begin position="24"/>
        <end position="96"/>
    </location>
</feature>
<evidence type="ECO:0000313" key="10">
    <source>
        <dbReference type="EMBL" id="RKQ91708.1"/>
    </source>
</evidence>
<dbReference type="Pfam" id="PF07885">
    <property type="entry name" value="Ion_trans_2"/>
    <property type="match status" value="1"/>
</dbReference>
<dbReference type="PANTHER" id="PTHR11537">
    <property type="entry name" value="VOLTAGE-GATED POTASSIUM CHANNEL"/>
    <property type="match status" value="1"/>
</dbReference>
<gene>
    <name evidence="10" type="ORF">C8N24_1536</name>
</gene>
<evidence type="ECO:0000256" key="4">
    <source>
        <dbReference type="ARBA" id="ARBA00022989"/>
    </source>
</evidence>
<dbReference type="EMBL" id="RBIL01000001">
    <property type="protein sequence ID" value="RKQ91708.1"/>
    <property type="molecule type" value="Genomic_DNA"/>
</dbReference>
<dbReference type="Gene3D" id="1.10.287.70">
    <property type="match status" value="1"/>
</dbReference>
<evidence type="ECO:0000256" key="3">
    <source>
        <dbReference type="ARBA" id="ARBA00022692"/>
    </source>
</evidence>
<dbReference type="AlphaFoldDB" id="A0A660L9L5"/>
<evidence type="ECO:0000256" key="7">
    <source>
        <dbReference type="ARBA" id="ARBA00023303"/>
    </source>
</evidence>
<name>A0A660L9L5_9ACTN</name>